<sequence>MNIKCLIIDDEPSSQQVLKKYISNINFLELISVCNNANQAIKELKINSNIDLLFLDINMPIISGLTFYKSLQNPPKVIFTTAYSDYAIDGFELNATDYLLKPFSFDRFLTAVNKLDIKKNKIAINDFIIIKSNKVLHKVLPNNIIFIEASGDYVKVHLEKECIVTNMTFTNFIESLPTNLFIRTHKSFAINLDVIKSISGNQIITNNHKIPIGQKYKSSFFEFLEKTSKSSIIS</sequence>
<dbReference type="Proteomes" id="UP000019275">
    <property type="component" value="Unassembled WGS sequence"/>
</dbReference>
<evidence type="ECO:0000313" key="4">
    <source>
        <dbReference type="EMBL" id="EWH13007.1"/>
    </source>
</evidence>
<feature type="domain" description="Response regulatory" evidence="2">
    <location>
        <begin position="4"/>
        <end position="116"/>
    </location>
</feature>
<protein>
    <submittedName>
        <fullName evidence="4">Two-component system response regulator, LytR/AlgR family protein</fullName>
    </submittedName>
</protein>
<reference evidence="4 5" key="1">
    <citation type="journal article" date="2014" name="Genome Announc.">
        <title>Draft Genome Sequence of the Carrageenan-Degrading Bacterium Cellulophaga sp. Strain KL-A, Isolated from Decaying Marine Algae.</title>
        <authorList>
            <person name="Shan D."/>
            <person name="Ying J."/>
            <person name="Li X."/>
            <person name="Gao Z."/>
            <person name="Wei G."/>
            <person name="Shao Z."/>
        </authorList>
    </citation>
    <scope>NUCLEOTIDE SEQUENCE [LARGE SCALE GENOMIC DNA]</scope>
    <source>
        <strain evidence="4 5">KL-A</strain>
    </source>
</reference>
<dbReference type="EMBL" id="ARZX01000015">
    <property type="protein sequence ID" value="EWH13007.1"/>
    <property type="molecule type" value="Genomic_DNA"/>
</dbReference>
<dbReference type="Gene3D" id="3.40.50.2300">
    <property type="match status" value="1"/>
</dbReference>
<dbReference type="PANTHER" id="PTHR37299">
    <property type="entry name" value="TRANSCRIPTIONAL REGULATOR-RELATED"/>
    <property type="match status" value="1"/>
</dbReference>
<feature type="modified residue" description="4-aspartylphosphate" evidence="1">
    <location>
        <position position="56"/>
    </location>
</feature>
<feature type="domain" description="HTH LytTR-type" evidence="3">
    <location>
        <begin position="128"/>
        <end position="198"/>
    </location>
</feature>
<name>A0ABN0RMF5_9FLAO</name>
<evidence type="ECO:0000259" key="2">
    <source>
        <dbReference type="PROSITE" id="PS50110"/>
    </source>
</evidence>
<evidence type="ECO:0000256" key="1">
    <source>
        <dbReference type="PROSITE-ProRule" id="PRU00169"/>
    </source>
</evidence>
<keyword evidence="5" id="KW-1185">Reference proteome</keyword>
<dbReference type="Gene3D" id="2.40.50.1020">
    <property type="entry name" value="LytTr DNA-binding domain"/>
    <property type="match status" value="1"/>
</dbReference>
<accession>A0ABN0RMF5</accession>
<dbReference type="RefSeq" id="WP_034646066.1">
    <property type="nucleotide sequence ID" value="NZ_ARZX01000015.1"/>
</dbReference>
<dbReference type="InterPro" id="IPR011006">
    <property type="entry name" value="CheY-like_superfamily"/>
</dbReference>
<dbReference type="PROSITE" id="PS50110">
    <property type="entry name" value="RESPONSE_REGULATORY"/>
    <property type="match status" value="1"/>
</dbReference>
<comment type="caution">
    <text evidence="4">The sequence shown here is derived from an EMBL/GenBank/DDBJ whole genome shotgun (WGS) entry which is preliminary data.</text>
</comment>
<dbReference type="InterPro" id="IPR007492">
    <property type="entry name" value="LytTR_DNA-bd_dom"/>
</dbReference>
<dbReference type="InterPro" id="IPR001789">
    <property type="entry name" value="Sig_transdc_resp-reg_receiver"/>
</dbReference>
<proteinExistence type="predicted"/>
<evidence type="ECO:0000313" key="5">
    <source>
        <dbReference type="Proteomes" id="UP000019275"/>
    </source>
</evidence>
<dbReference type="SMART" id="SM00448">
    <property type="entry name" value="REC"/>
    <property type="match status" value="1"/>
</dbReference>
<dbReference type="Pfam" id="PF04397">
    <property type="entry name" value="LytTR"/>
    <property type="match status" value="1"/>
</dbReference>
<organism evidence="4 5">
    <name type="scientific">Cellulophaga geojensis KL-A</name>
    <dbReference type="NCBI Taxonomy" id="1328323"/>
    <lineage>
        <taxon>Bacteria</taxon>
        <taxon>Pseudomonadati</taxon>
        <taxon>Bacteroidota</taxon>
        <taxon>Flavobacteriia</taxon>
        <taxon>Flavobacteriales</taxon>
        <taxon>Flavobacteriaceae</taxon>
        <taxon>Cellulophaga</taxon>
    </lineage>
</organism>
<dbReference type="InterPro" id="IPR046947">
    <property type="entry name" value="LytR-like"/>
</dbReference>
<dbReference type="PROSITE" id="PS50930">
    <property type="entry name" value="HTH_LYTTR"/>
    <property type="match status" value="1"/>
</dbReference>
<gene>
    <name evidence="4" type="ORF">KLA_11760</name>
</gene>
<dbReference type="Pfam" id="PF00072">
    <property type="entry name" value="Response_reg"/>
    <property type="match status" value="1"/>
</dbReference>
<dbReference type="SUPFAM" id="SSF52172">
    <property type="entry name" value="CheY-like"/>
    <property type="match status" value="1"/>
</dbReference>
<evidence type="ECO:0000259" key="3">
    <source>
        <dbReference type="PROSITE" id="PS50930"/>
    </source>
</evidence>
<dbReference type="SMART" id="SM00850">
    <property type="entry name" value="LytTR"/>
    <property type="match status" value="1"/>
</dbReference>
<dbReference type="PANTHER" id="PTHR37299:SF1">
    <property type="entry name" value="STAGE 0 SPORULATION PROTEIN A HOMOLOG"/>
    <property type="match status" value="1"/>
</dbReference>
<keyword evidence="1" id="KW-0597">Phosphoprotein</keyword>